<dbReference type="SUPFAM" id="SSF53448">
    <property type="entry name" value="Nucleotide-diphospho-sugar transferases"/>
    <property type="match status" value="1"/>
</dbReference>
<dbReference type="CDD" id="cd00761">
    <property type="entry name" value="Glyco_tranf_GTA_type"/>
    <property type="match status" value="1"/>
</dbReference>
<proteinExistence type="predicted"/>
<protein>
    <submittedName>
        <fullName evidence="2">Glycosyltransferase family 2 protein</fullName>
    </submittedName>
</protein>
<dbReference type="InterPro" id="IPR001173">
    <property type="entry name" value="Glyco_trans_2-like"/>
</dbReference>
<dbReference type="EMBL" id="QWEZ01000002">
    <property type="protein sequence ID" value="RRJ82355.1"/>
    <property type="molecule type" value="Genomic_DNA"/>
</dbReference>
<dbReference type="Pfam" id="PF00535">
    <property type="entry name" value="Glycos_transf_2"/>
    <property type="match status" value="1"/>
</dbReference>
<evidence type="ECO:0000259" key="1">
    <source>
        <dbReference type="Pfam" id="PF00535"/>
    </source>
</evidence>
<dbReference type="InterPro" id="IPR050834">
    <property type="entry name" value="Glycosyltransf_2"/>
</dbReference>
<accession>A0A3P3VI04</accession>
<dbReference type="InterPro" id="IPR029044">
    <property type="entry name" value="Nucleotide-diphossugar_trans"/>
</dbReference>
<keyword evidence="2" id="KW-0808">Transferase</keyword>
<dbReference type="PANTHER" id="PTHR43685">
    <property type="entry name" value="GLYCOSYLTRANSFERASE"/>
    <property type="match status" value="1"/>
</dbReference>
<dbReference type="AlphaFoldDB" id="A0A3P3VI04"/>
<sequence>MDQTLISVIIPCYNYAALLPRAVKSVFSQQAGDVEVLVVNDGSTDNTEAVTQDLQQQYPELRAIHQENAGAAAARNRGIEESTGKFLVFLDADDELEPGALAAVCQRHLDVPGAQVLIGGHWSTNPDGREKLHPVSPVAADGLQRFSDYLNKRLALSNGAVFFHRALFDRLRYPEDCRNSEDIPVFAQAVALYECAAVDAPLARIHKHDDSLRHNMAYADEVALRVVDHLFDPRLLPAPFLSLRRSYQAQRCLSLFRSYYLAKDWAKAKKYYRLAVSTDRRSLLKWSYLSKFLRLMLRERHE</sequence>
<keyword evidence="3" id="KW-1185">Reference proteome</keyword>
<organism evidence="2 3">
    <name type="scientific">Aestuariirhabdus litorea</name>
    <dbReference type="NCBI Taxonomy" id="2528527"/>
    <lineage>
        <taxon>Bacteria</taxon>
        <taxon>Pseudomonadati</taxon>
        <taxon>Pseudomonadota</taxon>
        <taxon>Gammaproteobacteria</taxon>
        <taxon>Oceanospirillales</taxon>
        <taxon>Aestuariirhabdaceae</taxon>
        <taxon>Aestuariirhabdus</taxon>
    </lineage>
</organism>
<feature type="domain" description="Glycosyltransferase 2-like" evidence="1">
    <location>
        <begin position="7"/>
        <end position="141"/>
    </location>
</feature>
<dbReference type="GO" id="GO:0016740">
    <property type="term" value="F:transferase activity"/>
    <property type="evidence" value="ECO:0007669"/>
    <property type="project" value="UniProtKB-KW"/>
</dbReference>
<gene>
    <name evidence="2" type="ORF">D0544_10745</name>
</gene>
<comment type="caution">
    <text evidence="2">The sequence shown here is derived from an EMBL/GenBank/DDBJ whole genome shotgun (WGS) entry which is preliminary data.</text>
</comment>
<dbReference type="PANTHER" id="PTHR43685:SF2">
    <property type="entry name" value="GLYCOSYLTRANSFERASE 2-LIKE DOMAIN-CONTAINING PROTEIN"/>
    <property type="match status" value="1"/>
</dbReference>
<dbReference type="Proteomes" id="UP000280792">
    <property type="component" value="Unassembled WGS sequence"/>
</dbReference>
<reference evidence="2 3" key="1">
    <citation type="submission" date="2018-08" db="EMBL/GenBank/DDBJ databases">
        <authorList>
            <person name="Khan S.A."/>
        </authorList>
    </citation>
    <scope>NUCLEOTIDE SEQUENCE [LARGE SCALE GENOMIC DNA]</scope>
    <source>
        <strain evidence="2 3">GTF-13</strain>
    </source>
</reference>
<dbReference type="Gene3D" id="3.90.550.10">
    <property type="entry name" value="Spore Coat Polysaccharide Biosynthesis Protein SpsA, Chain A"/>
    <property type="match status" value="1"/>
</dbReference>
<evidence type="ECO:0000313" key="2">
    <source>
        <dbReference type="EMBL" id="RRJ82355.1"/>
    </source>
</evidence>
<dbReference type="RefSeq" id="WP_125016065.1">
    <property type="nucleotide sequence ID" value="NZ_QWEZ01000002.1"/>
</dbReference>
<evidence type="ECO:0000313" key="3">
    <source>
        <dbReference type="Proteomes" id="UP000280792"/>
    </source>
</evidence>
<name>A0A3P3VI04_9GAMM</name>
<reference evidence="2 3" key="2">
    <citation type="submission" date="2018-12" db="EMBL/GenBank/DDBJ databases">
        <title>Simiduia agarivorans gen. nov., sp. nov., a marine, agarolytic bacterium isolated from shallow coastal water from Keelung, Taiwan.</title>
        <authorList>
            <person name="Shieh W.Y."/>
        </authorList>
    </citation>
    <scope>NUCLEOTIDE SEQUENCE [LARGE SCALE GENOMIC DNA]</scope>
    <source>
        <strain evidence="2 3">GTF-13</strain>
    </source>
</reference>